<feature type="transmembrane region" description="Helical" evidence="1">
    <location>
        <begin position="33"/>
        <end position="53"/>
    </location>
</feature>
<keyword evidence="1" id="KW-0472">Membrane</keyword>
<evidence type="ECO:0000313" key="3">
    <source>
        <dbReference type="EMBL" id="CAB4960076.1"/>
    </source>
</evidence>
<keyword evidence="1" id="KW-0812">Transmembrane</keyword>
<reference evidence="2" key="1">
    <citation type="submission" date="2020-05" db="EMBL/GenBank/DDBJ databases">
        <authorList>
            <person name="Chiriac C."/>
            <person name="Salcher M."/>
            <person name="Ghai R."/>
            <person name="Kavagutti S V."/>
        </authorList>
    </citation>
    <scope>NUCLEOTIDE SEQUENCE</scope>
</reference>
<sequence>MMIHIASAINFLALDNQEDGTIAGEGLSALQTFAYFVALPIALFAVISVISYASSGDRKKSKNVASSITSIE</sequence>
<gene>
    <name evidence="2" type="ORF">UFOPK1541_00300</name>
    <name evidence="3" type="ORF">UFOPK3861_00728</name>
</gene>
<evidence type="ECO:0000313" key="2">
    <source>
        <dbReference type="EMBL" id="CAB4551854.1"/>
    </source>
</evidence>
<dbReference type="EMBL" id="CAFBNQ010000073">
    <property type="protein sequence ID" value="CAB4960076.1"/>
    <property type="molecule type" value="Genomic_DNA"/>
</dbReference>
<name>A0A6J6CKN4_9ZZZZ</name>
<protein>
    <submittedName>
        <fullName evidence="2">Unannotated protein</fullName>
    </submittedName>
</protein>
<keyword evidence="1" id="KW-1133">Transmembrane helix</keyword>
<accession>A0A6J6CKN4</accession>
<organism evidence="2">
    <name type="scientific">freshwater metagenome</name>
    <dbReference type="NCBI Taxonomy" id="449393"/>
    <lineage>
        <taxon>unclassified sequences</taxon>
        <taxon>metagenomes</taxon>
        <taxon>ecological metagenomes</taxon>
    </lineage>
</organism>
<evidence type="ECO:0000256" key="1">
    <source>
        <dbReference type="SAM" id="Phobius"/>
    </source>
</evidence>
<dbReference type="EMBL" id="CAEZTA010000021">
    <property type="protein sequence ID" value="CAB4551854.1"/>
    <property type="molecule type" value="Genomic_DNA"/>
</dbReference>
<dbReference type="AlphaFoldDB" id="A0A6J6CKN4"/>
<proteinExistence type="predicted"/>